<dbReference type="AlphaFoldDB" id="A0A438BNG2"/>
<reference evidence="2 3" key="1">
    <citation type="journal article" date="2018" name="PLoS Genet.">
        <title>Population sequencing reveals clonal diversity and ancestral inbreeding in the grapevine cultivar Chardonnay.</title>
        <authorList>
            <person name="Roach M.J."/>
            <person name="Johnson D.L."/>
            <person name="Bohlmann J."/>
            <person name="van Vuuren H.J."/>
            <person name="Jones S.J."/>
            <person name="Pretorius I.S."/>
            <person name="Schmidt S.A."/>
            <person name="Borneman A.R."/>
        </authorList>
    </citation>
    <scope>NUCLEOTIDE SEQUENCE [LARGE SCALE GENOMIC DNA]</scope>
    <source>
        <strain evidence="3">cv. Chardonnay</strain>
        <tissue evidence="2">Leaf</tissue>
    </source>
</reference>
<evidence type="ECO:0000313" key="2">
    <source>
        <dbReference type="EMBL" id="RVW12479.1"/>
    </source>
</evidence>
<comment type="caution">
    <text evidence="2">The sequence shown here is derived from an EMBL/GenBank/DDBJ whole genome shotgun (WGS) entry which is preliminary data.</text>
</comment>
<sequence>MVSSQFSETLIPSGRLLFRPSFIPAKSLWPSLSLAISHSGISPVLRAKGENLILSSFPVSSIPGNDFPVGRIVVRKHSPLATFPANFSANFPATSFSHTARSAWRRSPIFPKAPEPENHPRAGHASFSSRRLHLTRWRVRAREPLSGDALPPPASLTRLATLHTCFCHPSPARASFGFFCLRGPSEQCFRLLRLFFSQPQSLHQPYLAVFLISMTKYGMASSQVSSVTAPESGGSSEIPNLGGSDSSPILITGHKLNGHNYLQWSQSVLLFICGKGKDEYLTREAAMPETTEPGFRKWKIENSMIMSWLINSMNNDIVESALHDSAKESSQLLSITTHSQATYRQIVEQKRLFKFFLGLNRELDDVRGRIMGIKPLPSLREAFSEVRREESRKKVMMGSKEQPAPTLDALPLLLGHYKEACWKLHGKPADWKPKPRFNRDGRAHVAANSESTSVPEPSPFNKEQMEMLQKLLSQVGSGSTTGIAFTANRGGMKSWIVDTGASDHMTGDVPFFKITSQDLKSGKMIGSAELCSGLYLLTCGQFSNQVSQASCIQSQSMGGRSRFVVESKWFEIVIEELGGRLKGCIWERSRGFESWIRFGEASLRCLLEGVETCCREVDDQRWAIEWLEGNRKFRMERRLNKAGRFILCSVRDMEAKRYNIIFPEGKGQASGWNSLAVRLRGLGVTPTEGLKISNVPEFPVKPKGALKFQWKEKGVEMKSFAEAVKSSPRRAGESVWLEVGENEVRGRLELLKHCLIGRWGSVSVPPPELDLVRSWTRQFWEVKGKLSIAALGRGIMLFEFDQAQEAERVLARGKRSLKDNWLILDKWNPEVGCSLKNPNAVETWVRVVGLPLHFWCFEVFKSIGDGCGGFIAVDEGTKSISELQWARILVKRVDWEVPSSVHIALGTGCFALHLWWESAPWFSQVVPAGSSSGKGGLRAGEEVDVPLRVACCGSQRKGMEQLGLQVEVRDVACNGEKTLFPSVEASADGTVERRWAGGQAVLVGRGRESSPISLVNCGRGQAGPSKSSGPSGFCCGEAQVFNRMDLGRGPRPNPCSFSEGLSGEAGGPIQARALLDEVSDGFETPYSLPRAQFMQSIPSPGRLQVCQSLPYSFGGSGSLFSFFLFFGRVTTNEGTTGVSFPEGNEEEQTPLSIILADGSKGVLVSEGEKQVAGEGPGGGSLRGCFRIWMGAGGTTVTWRGLANSWASPRTGLKGSSELLS</sequence>
<evidence type="ECO:0000313" key="3">
    <source>
        <dbReference type="Proteomes" id="UP000288805"/>
    </source>
</evidence>
<name>A0A438BNG2_VITVI</name>
<proteinExistence type="predicted"/>
<dbReference type="PANTHER" id="PTHR34427:SF5">
    <property type="entry name" value="DUF4283 DOMAIN-CONTAINING PROTEIN"/>
    <property type="match status" value="1"/>
</dbReference>
<accession>A0A438BNG2</accession>
<protein>
    <recommendedName>
        <fullName evidence="1">DUF4283 domain-containing protein</fullName>
    </recommendedName>
</protein>
<dbReference type="Proteomes" id="UP000288805">
    <property type="component" value="Unassembled WGS sequence"/>
</dbReference>
<dbReference type="Pfam" id="PF14111">
    <property type="entry name" value="DUF4283"/>
    <property type="match status" value="1"/>
</dbReference>
<dbReference type="EMBL" id="QGNW01002703">
    <property type="protein sequence ID" value="RVW12479.1"/>
    <property type="molecule type" value="Genomic_DNA"/>
</dbReference>
<dbReference type="InterPro" id="IPR025558">
    <property type="entry name" value="DUF4283"/>
</dbReference>
<gene>
    <name evidence="2" type="ORF">CK203_093455</name>
</gene>
<feature type="domain" description="DUF4283" evidence="1">
    <location>
        <begin position="749"/>
        <end position="834"/>
    </location>
</feature>
<evidence type="ECO:0000259" key="1">
    <source>
        <dbReference type="Pfam" id="PF14111"/>
    </source>
</evidence>
<dbReference type="PANTHER" id="PTHR34427">
    <property type="entry name" value="DUF4283 DOMAIN PROTEIN"/>
    <property type="match status" value="1"/>
</dbReference>
<organism evidence="2 3">
    <name type="scientific">Vitis vinifera</name>
    <name type="common">Grape</name>
    <dbReference type="NCBI Taxonomy" id="29760"/>
    <lineage>
        <taxon>Eukaryota</taxon>
        <taxon>Viridiplantae</taxon>
        <taxon>Streptophyta</taxon>
        <taxon>Embryophyta</taxon>
        <taxon>Tracheophyta</taxon>
        <taxon>Spermatophyta</taxon>
        <taxon>Magnoliopsida</taxon>
        <taxon>eudicotyledons</taxon>
        <taxon>Gunneridae</taxon>
        <taxon>Pentapetalae</taxon>
        <taxon>rosids</taxon>
        <taxon>Vitales</taxon>
        <taxon>Vitaceae</taxon>
        <taxon>Viteae</taxon>
        <taxon>Vitis</taxon>
    </lineage>
</organism>